<evidence type="ECO:0000259" key="7">
    <source>
        <dbReference type="SMART" id="SM00849"/>
    </source>
</evidence>
<dbReference type="InterPro" id="IPR004797">
    <property type="entry name" value="Competence_ComEC/Rec2"/>
</dbReference>
<dbReference type="PANTHER" id="PTHR30619">
    <property type="entry name" value="DNA INTERNALIZATION/COMPETENCE PROTEIN COMEC/REC2"/>
    <property type="match status" value="1"/>
</dbReference>
<evidence type="ECO:0000313" key="8">
    <source>
        <dbReference type="EMBL" id="MFC6039823.1"/>
    </source>
</evidence>
<proteinExistence type="predicted"/>
<accession>A0ABW1L7V7</accession>
<dbReference type="InterPro" id="IPR035681">
    <property type="entry name" value="ComA-like_MBL"/>
</dbReference>
<feature type="transmembrane region" description="Helical" evidence="6">
    <location>
        <begin position="421"/>
        <end position="441"/>
    </location>
</feature>
<dbReference type="NCBIfam" id="TIGR00360">
    <property type="entry name" value="ComEC_N-term"/>
    <property type="match status" value="1"/>
</dbReference>
<dbReference type="PANTHER" id="PTHR30619:SF1">
    <property type="entry name" value="RECOMBINATION PROTEIN 2"/>
    <property type="match status" value="1"/>
</dbReference>
<evidence type="ECO:0000313" key="9">
    <source>
        <dbReference type="Proteomes" id="UP001596170"/>
    </source>
</evidence>
<evidence type="ECO:0000256" key="5">
    <source>
        <dbReference type="ARBA" id="ARBA00023136"/>
    </source>
</evidence>
<comment type="caution">
    <text evidence="8">The sequence shown here is derived from an EMBL/GenBank/DDBJ whole genome shotgun (WGS) entry which is preliminary data.</text>
</comment>
<dbReference type="Proteomes" id="UP001596170">
    <property type="component" value="Unassembled WGS sequence"/>
</dbReference>
<dbReference type="EMBL" id="JBHSRI010000018">
    <property type="protein sequence ID" value="MFC6039823.1"/>
    <property type="molecule type" value="Genomic_DNA"/>
</dbReference>
<evidence type="ECO:0000256" key="4">
    <source>
        <dbReference type="ARBA" id="ARBA00022989"/>
    </source>
</evidence>
<protein>
    <submittedName>
        <fullName evidence="8">DNA internalization-related competence protein ComEC/Rec2</fullName>
    </submittedName>
</protein>
<dbReference type="Pfam" id="PF00753">
    <property type="entry name" value="Lactamase_B"/>
    <property type="match status" value="1"/>
</dbReference>
<gene>
    <name evidence="8" type="ORF">ACFPYN_10370</name>
</gene>
<feature type="transmembrane region" description="Helical" evidence="6">
    <location>
        <begin position="198"/>
        <end position="220"/>
    </location>
</feature>
<feature type="transmembrane region" description="Helical" evidence="6">
    <location>
        <begin position="448"/>
        <end position="465"/>
    </location>
</feature>
<name>A0ABW1L7V7_9BACL</name>
<feature type="transmembrane region" description="Helical" evidence="6">
    <location>
        <begin position="329"/>
        <end position="347"/>
    </location>
</feature>
<organism evidence="8 9">
    <name type="scientific">Paenisporosarcina macmurdoensis</name>
    <dbReference type="NCBI Taxonomy" id="212659"/>
    <lineage>
        <taxon>Bacteria</taxon>
        <taxon>Bacillati</taxon>
        <taxon>Bacillota</taxon>
        <taxon>Bacilli</taxon>
        <taxon>Bacillales</taxon>
        <taxon>Caryophanaceae</taxon>
        <taxon>Paenisporosarcina</taxon>
    </lineage>
</organism>
<dbReference type="InterPro" id="IPR052159">
    <property type="entry name" value="Competence_DNA_uptake"/>
</dbReference>
<dbReference type="InterPro" id="IPR036866">
    <property type="entry name" value="RibonucZ/Hydroxyglut_hydro"/>
</dbReference>
<evidence type="ECO:0000256" key="6">
    <source>
        <dbReference type="SAM" id="Phobius"/>
    </source>
</evidence>
<feature type="transmembrane region" description="Helical" evidence="6">
    <location>
        <begin position="232"/>
        <end position="255"/>
    </location>
</feature>
<evidence type="ECO:0000256" key="2">
    <source>
        <dbReference type="ARBA" id="ARBA00022475"/>
    </source>
</evidence>
<comment type="subcellular location">
    <subcellularLocation>
        <location evidence="1">Cell membrane</location>
        <topology evidence="1">Multi-pass membrane protein</topology>
    </subcellularLocation>
</comment>
<dbReference type="SUPFAM" id="SSF56281">
    <property type="entry name" value="Metallo-hydrolase/oxidoreductase"/>
    <property type="match status" value="1"/>
</dbReference>
<reference evidence="9" key="1">
    <citation type="journal article" date="2019" name="Int. J. Syst. Evol. Microbiol.">
        <title>The Global Catalogue of Microorganisms (GCM) 10K type strain sequencing project: providing services to taxonomists for standard genome sequencing and annotation.</title>
        <authorList>
            <consortium name="The Broad Institute Genomics Platform"/>
            <consortium name="The Broad Institute Genome Sequencing Center for Infectious Disease"/>
            <person name="Wu L."/>
            <person name="Ma J."/>
        </authorList>
    </citation>
    <scope>NUCLEOTIDE SEQUENCE [LARGE SCALE GENOMIC DNA]</scope>
    <source>
        <strain evidence="9">CCUG 54527</strain>
    </source>
</reference>
<dbReference type="Gene3D" id="3.60.15.10">
    <property type="entry name" value="Ribonuclease Z/Hydroxyacylglutathione hydrolase-like"/>
    <property type="match status" value="1"/>
</dbReference>
<dbReference type="SMART" id="SM00849">
    <property type="entry name" value="Lactamase_B"/>
    <property type="match status" value="1"/>
</dbReference>
<feature type="transmembrane region" description="Helical" evidence="6">
    <location>
        <begin position="17"/>
        <end position="35"/>
    </location>
</feature>
<keyword evidence="2" id="KW-1003">Cell membrane</keyword>
<dbReference type="Pfam" id="PF03772">
    <property type="entry name" value="Competence"/>
    <property type="match status" value="1"/>
</dbReference>
<feature type="domain" description="Metallo-beta-lactamase" evidence="7">
    <location>
        <begin position="478"/>
        <end position="689"/>
    </location>
</feature>
<keyword evidence="9" id="KW-1185">Reference proteome</keyword>
<feature type="transmembrane region" description="Helical" evidence="6">
    <location>
        <begin position="359"/>
        <end position="386"/>
    </location>
</feature>
<dbReference type="RefSeq" id="WP_377733999.1">
    <property type="nucleotide sequence ID" value="NZ_JBHSRI010000018.1"/>
</dbReference>
<evidence type="ECO:0000256" key="3">
    <source>
        <dbReference type="ARBA" id="ARBA00022692"/>
    </source>
</evidence>
<dbReference type="CDD" id="cd07731">
    <property type="entry name" value="ComA-like_MBL-fold"/>
    <property type="match status" value="1"/>
</dbReference>
<keyword evidence="3 6" id="KW-0812">Transmembrane</keyword>
<feature type="transmembrane region" description="Helical" evidence="6">
    <location>
        <begin position="398"/>
        <end position="415"/>
    </location>
</feature>
<evidence type="ECO:0000256" key="1">
    <source>
        <dbReference type="ARBA" id="ARBA00004651"/>
    </source>
</evidence>
<dbReference type="NCBIfam" id="TIGR00361">
    <property type="entry name" value="ComEC_Rec2"/>
    <property type="match status" value="1"/>
</dbReference>
<dbReference type="InterPro" id="IPR004477">
    <property type="entry name" value="ComEC_N"/>
</dbReference>
<dbReference type="InterPro" id="IPR001279">
    <property type="entry name" value="Metallo-B-lactamas"/>
</dbReference>
<keyword evidence="5 6" id="KW-0472">Membrane</keyword>
<sequence length="746" mass="84707">MLFVHVFIMMLFIWKRWPVVFILSYVLTAIFFFFYSEEKLSSVHREVVQDSLFKWTSTYSINGSKLRGFALSDEKDKWYITYTFASEEEKLMFQQQSLTGATFKWAGQAAEVPLRAHDYAFSMSTCLTSHGAVGMLSAASLIKVSEPSGVLGWIASRRFQMEKQIESYFPLSLQPEAKSLLLGLRDDVDPQQTRAYQILGITHLFAISGLHVAFLTFIFYQSLLRLMIRKERAIWCLLICLPIYACLVGGAPSVWRAVGVVEILLLSKQLNKRLSIEDAFGLSLLIFITIQPGVILQIGFQLSYVAAAALLFSSPFLKTQTTVLKQSFWITFLCQIGVFPILLFHFYEISLSSFVVNLVFVPLFSVIILPINLFLFLLSFVMPFFLDYLFMMYEPLRLGLTTVILKIASIPYQLWNPGKLSNWQLIVAFLGVVSSFLVLELQHPMRKLFVTLGLPIVIIQATPYLDPSIEVSFLNVGQGDATVIELPHQQGVILIDAGGLLRFDQAFWKQSDTAFEIGREVIVPFLKGRGINRIDTFIWTHADSDHIEGAEEILEEIKVEEIHVTPGAIYESTLQEAFQTAINQNIVIKEQMADTNWQVGHTQFMYVSPQDTKYEGNDDSLVLYMKHGLFTALFTGDLEKDGEEDMLRKYEGMQNVTILKAGHHGSKTSSSIELINQLNPELTIFSAGKNNRYGHPSQEIVDRFKEKNIPTLTTADVGSVHIRYDKEEMTTRTTLEKGMKKRDLSQ</sequence>
<keyword evidence="4 6" id="KW-1133">Transmembrane helix</keyword>